<feature type="region of interest" description="Disordered" evidence="1">
    <location>
        <begin position="1"/>
        <end position="71"/>
    </location>
</feature>
<proteinExistence type="predicted"/>
<sequence>MPRGTTESGAMMSPRVHADVMREETSGEEARDGGAGERTGERQKQTGGQEKSQAAAERGKMKDGARKSREG</sequence>
<accession>A0AAV7T5S3</accession>
<reference evidence="2" key="1">
    <citation type="journal article" date="2022" name="bioRxiv">
        <title>Sequencing and chromosome-scale assembly of the giantPleurodeles waltlgenome.</title>
        <authorList>
            <person name="Brown T."/>
            <person name="Elewa A."/>
            <person name="Iarovenko S."/>
            <person name="Subramanian E."/>
            <person name="Araus A.J."/>
            <person name="Petzold A."/>
            <person name="Susuki M."/>
            <person name="Suzuki K.-i.T."/>
            <person name="Hayashi T."/>
            <person name="Toyoda A."/>
            <person name="Oliveira C."/>
            <person name="Osipova E."/>
            <person name="Leigh N.D."/>
            <person name="Simon A."/>
            <person name="Yun M.H."/>
        </authorList>
    </citation>
    <scope>NUCLEOTIDE SEQUENCE</scope>
    <source>
        <strain evidence="2">20211129_DDA</strain>
        <tissue evidence="2">Liver</tissue>
    </source>
</reference>
<feature type="compositionally biased region" description="Basic and acidic residues" evidence="1">
    <location>
        <begin position="57"/>
        <end position="71"/>
    </location>
</feature>
<dbReference type="AlphaFoldDB" id="A0AAV7T5S3"/>
<protein>
    <submittedName>
        <fullName evidence="2">Uncharacterized protein</fullName>
    </submittedName>
</protein>
<gene>
    <name evidence="2" type="ORF">NDU88_003431</name>
</gene>
<comment type="caution">
    <text evidence="2">The sequence shown here is derived from an EMBL/GenBank/DDBJ whole genome shotgun (WGS) entry which is preliminary data.</text>
</comment>
<keyword evidence="3" id="KW-1185">Reference proteome</keyword>
<evidence type="ECO:0000256" key="1">
    <source>
        <dbReference type="SAM" id="MobiDB-lite"/>
    </source>
</evidence>
<dbReference type="EMBL" id="JANPWB010000007">
    <property type="protein sequence ID" value="KAJ1171570.1"/>
    <property type="molecule type" value="Genomic_DNA"/>
</dbReference>
<organism evidence="2 3">
    <name type="scientific">Pleurodeles waltl</name>
    <name type="common">Iberian ribbed newt</name>
    <dbReference type="NCBI Taxonomy" id="8319"/>
    <lineage>
        <taxon>Eukaryota</taxon>
        <taxon>Metazoa</taxon>
        <taxon>Chordata</taxon>
        <taxon>Craniata</taxon>
        <taxon>Vertebrata</taxon>
        <taxon>Euteleostomi</taxon>
        <taxon>Amphibia</taxon>
        <taxon>Batrachia</taxon>
        <taxon>Caudata</taxon>
        <taxon>Salamandroidea</taxon>
        <taxon>Salamandridae</taxon>
        <taxon>Pleurodelinae</taxon>
        <taxon>Pleurodeles</taxon>
    </lineage>
</organism>
<dbReference type="Proteomes" id="UP001066276">
    <property type="component" value="Chromosome 4_1"/>
</dbReference>
<evidence type="ECO:0000313" key="2">
    <source>
        <dbReference type="EMBL" id="KAJ1171570.1"/>
    </source>
</evidence>
<name>A0AAV7T5S3_PLEWA</name>
<feature type="compositionally biased region" description="Basic and acidic residues" evidence="1">
    <location>
        <begin position="16"/>
        <end position="44"/>
    </location>
</feature>
<evidence type="ECO:0000313" key="3">
    <source>
        <dbReference type="Proteomes" id="UP001066276"/>
    </source>
</evidence>